<dbReference type="KEGG" id="ngg:RG540_CH06520"/>
<reference evidence="3" key="1">
    <citation type="journal article" date="2014" name="BMC Genomics">
        <title>Genome sequencing of two Neorhizobium galegae strains reveals a noeT gene responsible for the unusual acetylation of the nodulation factors.</title>
        <authorList>
            <person name="Osterman J."/>
            <person name="Marsh J."/>
            <person name="Laine P.K."/>
            <person name="Zeng Z."/>
            <person name="Alatalo E."/>
            <person name="Sullivan J.T."/>
            <person name="Young J.P."/>
            <person name="Thomas-Oates J."/>
            <person name="Paulin L."/>
            <person name="Lindstrom K."/>
        </authorList>
    </citation>
    <scope>NUCLEOTIDE SEQUENCE [LARGE SCALE GENOMIC DNA]</scope>
    <source>
        <strain evidence="3">HAMBI 540</strain>
    </source>
</reference>
<dbReference type="AlphaFoldDB" id="A0A068SKV9"/>
<dbReference type="PATRIC" id="fig|1028800.3.peg.661"/>
<organism evidence="2 3">
    <name type="scientific">Neorhizobium galegae bv. orientalis str. HAMBI 540</name>
    <dbReference type="NCBI Taxonomy" id="1028800"/>
    <lineage>
        <taxon>Bacteria</taxon>
        <taxon>Pseudomonadati</taxon>
        <taxon>Pseudomonadota</taxon>
        <taxon>Alphaproteobacteria</taxon>
        <taxon>Hyphomicrobiales</taxon>
        <taxon>Rhizobiaceae</taxon>
        <taxon>Rhizobium/Agrobacterium group</taxon>
        <taxon>Neorhizobium</taxon>
    </lineage>
</organism>
<dbReference type="EMBL" id="HG938353">
    <property type="protein sequence ID" value="CDN46842.1"/>
    <property type="molecule type" value="Genomic_DNA"/>
</dbReference>
<dbReference type="Proteomes" id="UP000028181">
    <property type="component" value="Chromosome I"/>
</dbReference>
<feature type="compositionally biased region" description="Basic and acidic residues" evidence="1">
    <location>
        <begin position="1"/>
        <end position="15"/>
    </location>
</feature>
<evidence type="ECO:0000313" key="3">
    <source>
        <dbReference type="Proteomes" id="UP000028181"/>
    </source>
</evidence>
<name>A0A068SKV9_NEOGA</name>
<gene>
    <name evidence="2" type="ORF">RG540_CH06520</name>
</gene>
<dbReference type="Gene3D" id="1.10.10.10">
    <property type="entry name" value="Winged helix-like DNA-binding domain superfamily/Winged helix DNA-binding domain"/>
    <property type="match status" value="1"/>
</dbReference>
<evidence type="ECO:0000313" key="2">
    <source>
        <dbReference type="EMBL" id="CDN46842.1"/>
    </source>
</evidence>
<dbReference type="HOGENOM" id="CLU_1382843_0_0_5"/>
<sequence>MVEKNFPDPLLKNEENADETSSAPAEKLLGRNVSQKKLATLLGYDRNTVAKWNERGCPVVQRGDGSTGTTWIYDLSVVVKWLQDTAVAKAISKYQSSDGQDTEVFTKRKRGVAAAEKEQMEAASMARLLVPVEYVLNQLTEDYSGIKTALRKIPDAIAQNVEAAIAAHVREIADEIVREAIDKLKIEISDKPLEYER</sequence>
<dbReference type="GeneID" id="24258014"/>
<evidence type="ECO:0000256" key="1">
    <source>
        <dbReference type="SAM" id="MobiDB-lite"/>
    </source>
</evidence>
<accession>A0A068SKV9</accession>
<dbReference type="RefSeq" id="WP_038584467.1">
    <property type="nucleotide sequence ID" value="NZ_HG938353.1"/>
</dbReference>
<dbReference type="SUPFAM" id="SSF46955">
    <property type="entry name" value="Putative DNA-binding domain"/>
    <property type="match status" value="1"/>
</dbReference>
<feature type="region of interest" description="Disordered" evidence="1">
    <location>
        <begin position="1"/>
        <end position="23"/>
    </location>
</feature>
<protein>
    <submittedName>
        <fullName evidence="2">Phage DNA packaging Nu1</fullName>
    </submittedName>
</protein>
<dbReference type="OrthoDB" id="8410638at2"/>
<keyword evidence="3" id="KW-1185">Reference proteome</keyword>
<dbReference type="InterPro" id="IPR036388">
    <property type="entry name" value="WH-like_DNA-bd_sf"/>
</dbReference>
<proteinExistence type="predicted"/>
<dbReference type="InterPro" id="IPR009061">
    <property type="entry name" value="DNA-bd_dom_put_sf"/>
</dbReference>
<dbReference type="eggNOG" id="COG4220">
    <property type="taxonomic scope" value="Bacteria"/>
</dbReference>